<dbReference type="STRING" id="1838285.SCAL_000557"/>
<evidence type="ECO:0000313" key="13">
    <source>
        <dbReference type="Proteomes" id="UP000186940"/>
    </source>
</evidence>
<proteinExistence type="inferred from homology"/>
<comment type="catalytic activity">
    <reaction evidence="11">
        <text>2,3-bis-O-(geranylgeranyl)-sn-glycerol 1-phosphate + CTP + H(+) = CDP-2,3-bis-O-(geranylgeranyl)-sn-glycerol + diphosphate</text>
        <dbReference type="Rhea" id="RHEA:25690"/>
        <dbReference type="ChEBI" id="CHEBI:15378"/>
        <dbReference type="ChEBI" id="CHEBI:33019"/>
        <dbReference type="ChEBI" id="CHEBI:37563"/>
        <dbReference type="ChEBI" id="CHEBI:58837"/>
        <dbReference type="ChEBI" id="CHEBI:58838"/>
        <dbReference type="EC" id="2.7.7.67"/>
    </reaction>
</comment>
<keyword evidence="9 11" id="KW-0594">Phospholipid biosynthesis</keyword>
<dbReference type="InterPro" id="IPR032690">
    <property type="entry name" value="CarS"/>
</dbReference>
<dbReference type="PANTHER" id="PTHR39650:SF1">
    <property type="entry name" value="CDP-ARCHAEOL SYNTHASE"/>
    <property type="match status" value="1"/>
</dbReference>
<dbReference type="EMBL" id="LYOS01000002">
    <property type="protein sequence ID" value="OFV67917.1"/>
    <property type="molecule type" value="Genomic_DNA"/>
</dbReference>
<comment type="similarity">
    <text evidence="11">Belongs to the CDP-archaeol synthase family.</text>
</comment>
<feature type="transmembrane region" description="Helical" evidence="11">
    <location>
        <begin position="12"/>
        <end position="32"/>
    </location>
</feature>
<feature type="transmembrane region" description="Helical" evidence="11">
    <location>
        <begin position="116"/>
        <end position="136"/>
    </location>
</feature>
<dbReference type="NCBIfam" id="NF003114">
    <property type="entry name" value="PRK04032.1"/>
    <property type="match status" value="1"/>
</dbReference>
<dbReference type="UniPathway" id="UPA00940"/>
<evidence type="ECO:0000313" key="12">
    <source>
        <dbReference type="EMBL" id="OFV67917.1"/>
    </source>
</evidence>
<evidence type="ECO:0000256" key="7">
    <source>
        <dbReference type="ARBA" id="ARBA00023098"/>
    </source>
</evidence>
<dbReference type="Pfam" id="PF01864">
    <property type="entry name" value="CarS-like"/>
    <property type="match status" value="1"/>
</dbReference>
<feature type="transmembrane region" description="Helical" evidence="11">
    <location>
        <begin position="53"/>
        <end position="73"/>
    </location>
</feature>
<organism evidence="12 13">
    <name type="scientific">Candidatus Syntropharchaeum caldarium</name>
    <dbReference type="NCBI Taxonomy" id="1838285"/>
    <lineage>
        <taxon>Archaea</taxon>
        <taxon>Methanobacteriati</taxon>
        <taxon>Methanobacteriota</taxon>
        <taxon>Stenosarchaea group</taxon>
        <taxon>Methanomicrobia</taxon>
        <taxon>Methanosarcinales</taxon>
        <taxon>ANME-2 cluster</taxon>
        <taxon>Candidatus Syntropharchaeum</taxon>
    </lineage>
</organism>
<comment type="caution">
    <text evidence="12">The sequence shown here is derived from an EMBL/GenBank/DDBJ whole genome shotgun (WGS) entry which is preliminary data.</text>
</comment>
<comment type="pathway">
    <text evidence="11">Membrane lipid metabolism; glycerophospholipid metabolism.</text>
</comment>
<feature type="transmembrane region" description="Helical" evidence="11">
    <location>
        <begin position="85"/>
        <end position="104"/>
    </location>
</feature>
<dbReference type="EC" id="2.7.7.67" evidence="11"/>
<dbReference type="GO" id="GO:0046474">
    <property type="term" value="P:glycerophospholipid biosynthetic process"/>
    <property type="evidence" value="ECO:0007669"/>
    <property type="project" value="UniProtKB-UniRule"/>
</dbReference>
<keyword evidence="10 11" id="KW-1208">Phospholipid metabolism</keyword>
<name>A0A1F2P994_9EURY</name>
<keyword evidence="1 11" id="KW-1003">Cell membrane</keyword>
<evidence type="ECO:0000256" key="4">
    <source>
        <dbReference type="ARBA" id="ARBA00022692"/>
    </source>
</evidence>
<evidence type="ECO:0000256" key="10">
    <source>
        <dbReference type="ARBA" id="ARBA00023264"/>
    </source>
</evidence>
<accession>A0A1F2P994</accession>
<keyword evidence="2 11" id="KW-0444">Lipid biosynthesis</keyword>
<dbReference type="InterPro" id="IPR002726">
    <property type="entry name" value="CarS_archaea"/>
</dbReference>
<keyword evidence="6 11" id="KW-1133">Transmembrane helix</keyword>
<dbReference type="GO" id="GO:0005886">
    <property type="term" value="C:plasma membrane"/>
    <property type="evidence" value="ECO:0007669"/>
    <property type="project" value="UniProtKB-SubCell"/>
</dbReference>
<dbReference type="PANTHER" id="PTHR39650">
    <property type="entry name" value="CDP-ARCHAEOL SYNTHASE"/>
    <property type="match status" value="1"/>
</dbReference>
<gene>
    <name evidence="11" type="primary">carS</name>
    <name evidence="12" type="ORF">SCAL_000557</name>
</gene>
<keyword evidence="7 11" id="KW-0443">Lipid metabolism</keyword>
<keyword evidence="13" id="KW-1185">Reference proteome</keyword>
<evidence type="ECO:0000256" key="9">
    <source>
        <dbReference type="ARBA" id="ARBA00023209"/>
    </source>
</evidence>
<dbReference type="HAMAP" id="MF_01117">
    <property type="entry name" value="CDP_archaeol_synth"/>
    <property type="match status" value="1"/>
</dbReference>
<keyword evidence="8 11" id="KW-0472">Membrane</keyword>
<dbReference type="PATRIC" id="fig|1838285.3.peg.565"/>
<evidence type="ECO:0000256" key="3">
    <source>
        <dbReference type="ARBA" id="ARBA00022679"/>
    </source>
</evidence>
<keyword evidence="4 11" id="KW-0812">Transmembrane</keyword>
<dbReference type="AlphaFoldDB" id="A0A1F2P994"/>
<reference evidence="12" key="1">
    <citation type="submission" date="2016-05" db="EMBL/GenBank/DDBJ databases">
        <title>Microbial consortia oxidize butane by reversing methanogenesis.</title>
        <authorList>
            <person name="Laso-Perez R."/>
            <person name="Richter M."/>
            <person name="Wegener G."/>
            <person name="Musat F."/>
        </authorList>
    </citation>
    <scope>NUCLEOTIDE SEQUENCE [LARGE SCALE GENOMIC DNA]</scope>
    <source>
        <strain evidence="12">BOX2</strain>
    </source>
</reference>
<evidence type="ECO:0000256" key="11">
    <source>
        <dbReference type="HAMAP-Rule" id="MF_01117"/>
    </source>
</evidence>
<comment type="cofactor">
    <cofactor evidence="11">
        <name>Mg(2+)</name>
        <dbReference type="ChEBI" id="CHEBI:18420"/>
    </cofactor>
</comment>
<evidence type="ECO:0000256" key="2">
    <source>
        <dbReference type="ARBA" id="ARBA00022516"/>
    </source>
</evidence>
<evidence type="ECO:0000256" key="1">
    <source>
        <dbReference type="ARBA" id="ARBA00022475"/>
    </source>
</evidence>
<protein>
    <recommendedName>
        <fullName evidence="11">CDP-archaeol synthase</fullName>
        <ecNumber evidence="11">2.7.7.67</ecNumber>
    </recommendedName>
    <alternativeName>
        <fullName evidence="11">CDP-2,3-bis-(O-geranylgeranyl)-sn-glycerol synthase</fullName>
    </alternativeName>
</protein>
<dbReference type="GO" id="GO:0043338">
    <property type="term" value="F:CDP-2,3-bis-(O-geranylgeranyl)-sn-glycerol synthase activity"/>
    <property type="evidence" value="ECO:0007669"/>
    <property type="project" value="UniProtKB-EC"/>
</dbReference>
<evidence type="ECO:0000256" key="5">
    <source>
        <dbReference type="ARBA" id="ARBA00022842"/>
    </source>
</evidence>
<sequence length="177" mass="19476">MIESIISTILTSLWLILPAYFANSSPVIFGGGKPIDHGLRINGKRLFGDGKTYRGTAAGICCGILAGLLQNYIGASINAPSFPLSVLILISTGALFGDLVESLIKRRLGIEQGSFFFPFDQLDFVLGVYLFLWLFAHEWFLQHFTPMIIITLIIITPLLHVLSNAFGYLAGKKDVPW</sequence>
<keyword evidence="5 11" id="KW-0460">Magnesium</keyword>
<keyword evidence="3 11" id="KW-0808">Transferase</keyword>
<evidence type="ECO:0000256" key="8">
    <source>
        <dbReference type="ARBA" id="ARBA00023136"/>
    </source>
</evidence>
<evidence type="ECO:0000256" key="6">
    <source>
        <dbReference type="ARBA" id="ARBA00022989"/>
    </source>
</evidence>
<feature type="transmembrane region" description="Helical" evidence="11">
    <location>
        <begin position="148"/>
        <end position="171"/>
    </location>
</feature>
<dbReference type="Proteomes" id="UP000186940">
    <property type="component" value="Unassembled WGS sequence"/>
</dbReference>
<comment type="subcellular location">
    <subcellularLocation>
        <location evidence="11">Cell membrane</location>
        <topology evidence="11">Multi-pass membrane protein</topology>
    </subcellularLocation>
</comment>
<comment type="function">
    <text evidence="11">Catalyzes the formation of CDP-2,3-bis-(O-geranylgeranyl)-sn-glycerol (CDP-archaeol) from 2,3-bis-(O-geranylgeranyl)-sn-glycerol 1-phosphate (DGGGP) and CTP. This reaction is the third ether-bond-formation step in the biosynthesis of archaeal membrane lipids.</text>
</comment>